<comment type="caution">
    <text evidence="2">The sequence shown here is derived from an EMBL/GenBank/DDBJ whole genome shotgun (WGS) entry which is preliminary data.</text>
</comment>
<evidence type="ECO:0000313" key="3">
    <source>
        <dbReference type="Proteomes" id="UP001529510"/>
    </source>
</evidence>
<feature type="region of interest" description="Disordered" evidence="1">
    <location>
        <begin position="56"/>
        <end position="89"/>
    </location>
</feature>
<proteinExistence type="predicted"/>
<protein>
    <submittedName>
        <fullName evidence="2">Uncharacterized protein</fullName>
    </submittedName>
</protein>
<feature type="non-terminal residue" evidence="2">
    <location>
        <position position="1"/>
    </location>
</feature>
<accession>A0ABD0PPB7</accession>
<dbReference type="EMBL" id="JAMKFB020000015">
    <property type="protein sequence ID" value="KAL0175251.1"/>
    <property type="molecule type" value="Genomic_DNA"/>
</dbReference>
<gene>
    <name evidence="2" type="ORF">M9458_031219</name>
</gene>
<keyword evidence="3" id="KW-1185">Reference proteome</keyword>
<reference evidence="2 3" key="1">
    <citation type="submission" date="2024-05" db="EMBL/GenBank/DDBJ databases">
        <title>Genome sequencing and assembly of Indian major carp, Cirrhinus mrigala (Hamilton, 1822).</title>
        <authorList>
            <person name="Mohindra V."/>
            <person name="Chowdhury L.M."/>
            <person name="Lal K."/>
            <person name="Jena J.K."/>
        </authorList>
    </citation>
    <scope>NUCLEOTIDE SEQUENCE [LARGE SCALE GENOMIC DNA]</scope>
    <source>
        <strain evidence="2">CM1030</strain>
        <tissue evidence="2">Blood</tissue>
    </source>
</reference>
<dbReference type="Proteomes" id="UP001529510">
    <property type="component" value="Unassembled WGS sequence"/>
</dbReference>
<dbReference type="AlphaFoldDB" id="A0ABD0PPB7"/>
<organism evidence="2 3">
    <name type="scientific">Cirrhinus mrigala</name>
    <name type="common">Mrigala</name>
    <dbReference type="NCBI Taxonomy" id="683832"/>
    <lineage>
        <taxon>Eukaryota</taxon>
        <taxon>Metazoa</taxon>
        <taxon>Chordata</taxon>
        <taxon>Craniata</taxon>
        <taxon>Vertebrata</taxon>
        <taxon>Euteleostomi</taxon>
        <taxon>Actinopterygii</taxon>
        <taxon>Neopterygii</taxon>
        <taxon>Teleostei</taxon>
        <taxon>Ostariophysi</taxon>
        <taxon>Cypriniformes</taxon>
        <taxon>Cyprinidae</taxon>
        <taxon>Labeoninae</taxon>
        <taxon>Labeonini</taxon>
        <taxon>Cirrhinus</taxon>
    </lineage>
</organism>
<evidence type="ECO:0000256" key="1">
    <source>
        <dbReference type="SAM" id="MobiDB-lite"/>
    </source>
</evidence>
<sequence>ADVQVFHVAHVCSGNRRLCHHDVPDQRHLRVGQHRLHAAAAAAHPLPESRQQLGLHQSGAHLPPGTCRDAALESRARPQTTRYSLFTHH</sequence>
<name>A0ABD0PPB7_CIRMR</name>
<evidence type="ECO:0000313" key="2">
    <source>
        <dbReference type="EMBL" id="KAL0175251.1"/>
    </source>
</evidence>
<feature type="compositionally biased region" description="Polar residues" evidence="1">
    <location>
        <begin position="77"/>
        <end position="89"/>
    </location>
</feature>